<gene>
    <name evidence="1" type="ORF">FW778_21635</name>
</gene>
<reference evidence="1 2" key="1">
    <citation type="submission" date="2019-09" db="EMBL/GenBank/DDBJ databases">
        <title>Draft genome sequence of Ginsengibacter sp. BR5-29.</title>
        <authorList>
            <person name="Im W.-T."/>
        </authorList>
    </citation>
    <scope>NUCLEOTIDE SEQUENCE [LARGE SCALE GENOMIC DNA]</scope>
    <source>
        <strain evidence="1 2">BR5-29</strain>
    </source>
</reference>
<dbReference type="EMBL" id="VYQF01000013">
    <property type="protein sequence ID" value="KAA9034615.1"/>
    <property type="molecule type" value="Genomic_DNA"/>
</dbReference>
<evidence type="ECO:0008006" key="3">
    <source>
        <dbReference type="Google" id="ProtNLM"/>
    </source>
</evidence>
<dbReference type="Proteomes" id="UP000326903">
    <property type="component" value="Unassembled WGS sequence"/>
</dbReference>
<keyword evidence="2" id="KW-1185">Reference proteome</keyword>
<dbReference type="AlphaFoldDB" id="A0A5J5IAY7"/>
<sequence length="67" mass="7256">MAKILDYVVITSSKGVENLESLIKDNIRLGWQPFGGVAIQNAIPDASDPSAVKPATFAQAMVLYDNY</sequence>
<proteinExistence type="predicted"/>
<evidence type="ECO:0000313" key="1">
    <source>
        <dbReference type="EMBL" id="KAA9034615.1"/>
    </source>
</evidence>
<dbReference type="RefSeq" id="WP_150416987.1">
    <property type="nucleotide sequence ID" value="NZ_VYQF01000013.1"/>
</dbReference>
<accession>A0A5J5IAY7</accession>
<organism evidence="1 2">
    <name type="scientific">Ginsengibacter hankyongi</name>
    <dbReference type="NCBI Taxonomy" id="2607284"/>
    <lineage>
        <taxon>Bacteria</taxon>
        <taxon>Pseudomonadati</taxon>
        <taxon>Bacteroidota</taxon>
        <taxon>Chitinophagia</taxon>
        <taxon>Chitinophagales</taxon>
        <taxon>Chitinophagaceae</taxon>
        <taxon>Ginsengibacter</taxon>
    </lineage>
</organism>
<evidence type="ECO:0000313" key="2">
    <source>
        <dbReference type="Proteomes" id="UP000326903"/>
    </source>
</evidence>
<name>A0A5J5IAY7_9BACT</name>
<comment type="caution">
    <text evidence="1">The sequence shown here is derived from an EMBL/GenBank/DDBJ whole genome shotgun (WGS) entry which is preliminary data.</text>
</comment>
<protein>
    <recommendedName>
        <fullName evidence="3">DUF1737 domain-containing protein</fullName>
    </recommendedName>
</protein>